<evidence type="ECO:0000256" key="1">
    <source>
        <dbReference type="SAM" id="Coils"/>
    </source>
</evidence>
<dbReference type="Proteomes" id="UP001444625">
    <property type="component" value="Unassembled WGS sequence"/>
</dbReference>
<sequence>MAVSSYQLMNTSGGKKKDKNSKSTKSPQMKTAPGSMPTQAVGGLIGITEGFKKASSKPKTSTPKTSTPSSGGSSGGGGGAVGAAAGGTPTMEQNQKNHEKEYRNKFEKQIQNELDRYEKQLRDELQRNEKGINDEISRLEASGRATIDRNNEYLSNQIAQLQDQKVVADQDTINWMNRRGMTYSGGTDYFLAQNQRATQQATGNLQSEIGSRNAEIEQSNQLARERALSQISMSREQAMSTLNMMREQAPDKVRQLVDDALERQWAKDFQMEQFNFQKQQAAAASARAAASQALAQRRFQAQQQQQAWENAMAEKQFAASASKGRAGSNVSGLQSNGGLGQRDLEVFQSQFGGDLGSASAQDIRSFVNTQYANGMLYDESEADQLENYLNSLRTPGGSNNNNKSTPKTWDDISMDGFSNYLPYGAGL</sequence>
<gene>
    <name evidence="3" type="ORF">ABC228_01135</name>
</gene>
<dbReference type="RefSeq" id="WP_345823252.1">
    <property type="nucleotide sequence ID" value="NZ_JBDIML010000001.1"/>
</dbReference>
<feature type="compositionally biased region" description="Low complexity" evidence="2">
    <location>
        <begin position="57"/>
        <end position="71"/>
    </location>
</feature>
<evidence type="ECO:0000313" key="4">
    <source>
        <dbReference type="Proteomes" id="UP001444625"/>
    </source>
</evidence>
<name>A0ABU9XC07_9BACI</name>
<evidence type="ECO:0000313" key="3">
    <source>
        <dbReference type="EMBL" id="MEN2765778.1"/>
    </source>
</evidence>
<comment type="caution">
    <text evidence="3">The sequence shown here is derived from an EMBL/GenBank/DDBJ whole genome shotgun (WGS) entry which is preliminary data.</text>
</comment>
<dbReference type="EMBL" id="JBDIML010000001">
    <property type="protein sequence ID" value="MEN2765778.1"/>
    <property type="molecule type" value="Genomic_DNA"/>
</dbReference>
<accession>A0ABU9XC07</accession>
<feature type="coiled-coil region" evidence="1">
    <location>
        <begin position="103"/>
        <end position="164"/>
    </location>
</feature>
<keyword evidence="4" id="KW-1185">Reference proteome</keyword>
<reference evidence="3 4" key="1">
    <citation type="submission" date="2024-05" db="EMBL/GenBank/DDBJ databases">
        <authorList>
            <person name="Haq I."/>
            <person name="Ullah Z."/>
            <person name="Ahmad R."/>
            <person name="Li M."/>
            <person name="Tong Y."/>
        </authorList>
    </citation>
    <scope>NUCLEOTIDE SEQUENCE [LARGE SCALE GENOMIC DNA]</scope>
    <source>
        <strain evidence="3 4">16A2E</strain>
    </source>
</reference>
<keyword evidence="1" id="KW-0175">Coiled coil</keyword>
<feature type="compositionally biased region" description="Gly residues" evidence="2">
    <location>
        <begin position="72"/>
        <end position="85"/>
    </location>
</feature>
<proteinExistence type="predicted"/>
<protein>
    <submittedName>
        <fullName evidence="3">Uncharacterized protein</fullName>
    </submittedName>
</protein>
<organism evidence="3 4">
    <name type="scientific">Ornithinibacillus xuwenensis</name>
    <dbReference type="NCBI Taxonomy" id="3144668"/>
    <lineage>
        <taxon>Bacteria</taxon>
        <taxon>Bacillati</taxon>
        <taxon>Bacillota</taxon>
        <taxon>Bacilli</taxon>
        <taxon>Bacillales</taxon>
        <taxon>Bacillaceae</taxon>
        <taxon>Ornithinibacillus</taxon>
    </lineage>
</organism>
<feature type="region of interest" description="Disordered" evidence="2">
    <location>
        <begin position="1"/>
        <end position="99"/>
    </location>
</feature>
<evidence type="ECO:0000256" key="2">
    <source>
        <dbReference type="SAM" id="MobiDB-lite"/>
    </source>
</evidence>